<dbReference type="EMBL" id="CALNXI010000461">
    <property type="protein sequence ID" value="CAH3027597.1"/>
    <property type="molecule type" value="Genomic_DNA"/>
</dbReference>
<organism evidence="3 4">
    <name type="scientific">Porites evermanni</name>
    <dbReference type="NCBI Taxonomy" id="104178"/>
    <lineage>
        <taxon>Eukaryota</taxon>
        <taxon>Metazoa</taxon>
        <taxon>Cnidaria</taxon>
        <taxon>Anthozoa</taxon>
        <taxon>Hexacorallia</taxon>
        <taxon>Scleractinia</taxon>
        <taxon>Fungiina</taxon>
        <taxon>Poritidae</taxon>
        <taxon>Porites</taxon>
    </lineage>
</organism>
<gene>
    <name evidence="3" type="ORF">PEVE_00031962</name>
</gene>
<dbReference type="InterPro" id="IPR016729">
    <property type="entry name" value="FADD"/>
</dbReference>
<dbReference type="PROSITE" id="PS50017">
    <property type="entry name" value="DEATH_DOMAIN"/>
    <property type="match status" value="2"/>
</dbReference>
<feature type="compositionally biased region" description="Basic and acidic residues" evidence="1">
    <location>
        <begin position="245"/>
        <end position="256"/>
    </location>
</feature>
<accession>A0ABN8MGG6</accession>
<evidence type="ECO:0000259" key="2">
    <source>
        <dbReference type="PROSITE" id="PS50017"/>
    </source>
</evidence>
<feature type="region of interest" description="Disordered" evidence="1">
    <location>
        <begin position="170"/>
        <end position="201"/>
    </location>
</feature>
<dbReference type="Proteomes" id="UP001159427">
    <property type="component" value="Unassembled WGS sequence"/>
</dbReference>
<dbReference type="PANTHER" id="PTHR15077">
    <property type="entry name" value="FAS-ASSOCIATING DEATH DOMAIN-CONTAINING PROTEIN FADD"/>
    <property type="match status" value="1"/>
</dbReference>
<feature type="region of interest" description="Disordered" evidence="1">
    <location>
        <begin position="245"/>
        <end position="276"/>
    </location>
</feature>
<comment type="caution">
    <text evidence="3">The sequence shown here is derived from an EMBL/GenBank/DDBJ whole genome shotgun (WGS) entry which is preliminary data.</text>
</comment>
<feature type="compositionally biased region" description="Basic and acidic residues" evidence="1">
    <location>
        <begin position="175"/>
        <end position="193"/>
    </location>
</feature>
<name>A0ABN8MGG6_9CNID</name>
<evidence type="ECO:0000313" key="3">
    <source>
        <dbReference type="EMBL" id="CAH3027597.1"/>
    </source>
</evidence>
<dbReference type="CDD" id="cd01670">
    <property type="entry name" value="Death"/>
    <property type="match status" value="2"/>
</dbReference>
<dbReference type="InterPro" id="IPR000488">
    <property type="entry name" value="Death_dom"/>
</dbReference>
<evidence type="ECO:0000313" key="4">
    <source>
        <dbReference type="Proteomes" id="UP001159427"/>
    </source>
</evidence>
<feature type="domain" description="Death" evidence="2">
    <location>
        <begin position="72"/>
        <end position="140"/>
    </location>
</feature>
<dbReference type="Gene3D" id="1.10.533.10">
    <property type="entry name" value="Death Domain, Fas"/>
    <property type="match status" value="2"/>
</dbReference>
<dbReference type="InterPro" id="IPR011029">
    <property type="entry name" value="DEATH-like_dom_sf"/>
</dbReference>
<feature type="domain" description="Death" evidence="2">
    <location>
        <begin position="1"/>
        <end position="37"/>
    </location>
</feature>
<keyword evidence="4" id="KW-1185">Reference proteome</keyword>
<evidence type="ECO:0000256" key="1">
    <source>
        <dbReference type="SAM" id="MobiDB-lite"/>
    </source>
</evidence>
<sequence length="401" mass="46495">MNKPNDVYERALAVLQKWKKRMGRKATYGKLAEALNDQLVRRPDLVKRYSRSNEIEDLEDNTIWKLKTGIPTDEELQRLAHDIPEDWKRIGRAVGLKEKHLRIIEIDKADDVCERALATLYKWKEKQGQEATYTRLALALDDSLVQRRDLVEEYCCDVFPKSAYFTSNPDDLEDVTDHPQEDKDGYAGVEKIRPPRKSTLPPTYLQAEEDITLARQQYLHKMKQEGSPNFNNFQKTLHKWKKRESFRGETTKERTPSWRVRRSGVVTTTEDSHEMKQEIEEIRRELESAMERMDVVLHRVHNTPGKEASIPNENAADTIKPDTAAVPLTTAGLNAENTYDGERQNTDDGVFQEDQIERSNEFTRNTDQAKEDIDGSTNSLFDQFASESKTFASFLWRWLVG</sequence>
<proteinExistence type="predicted"/>
<dbReference type="SUPFAM" id="SSF47986">
    <property type="entry name" value="DEATH domain"/>
    <property type="match status" value="2"/>
</dbReference>
<dbReference type="Pfam" id="PF00531">
    <property type="entry name" value="Death"/>
    <property type="match status" value="1"/>
</dbReference>
<reference evidence="3 4" key="1">
    <citation type="submission" date="2022-05" db="EMBL/GenBank/DDBJ databases">
        <authorList>
            <consortium name="Genoscope - CEA"/>
            <person name="William W."/>
        </authorList>
    </citation>
    <scope>NUCLEOTIDE SEQUENCE [LARGE SCALE GENOMIC DNA]</scope>
</reference>
<protein>
    <recommendedName>
        <fullName evidence="2">Death domain-containing protein</fullName>
    </recommendedName>
</protein>